<comment type="catalytic activity">
    <reaction evidence="6">
        <text>Na(+)(in) + 2 H(+)(out) = Na(+)(out) + 2 H(+)(in)</text>
        <dbReference type="Rhea" id="RHEA:29251"/>
        <dbReference type="ChEBI" id="CHEBI:15378"/>
        <dbReference type="ChEBI" id="CHEBI:29101"/>
    </reaction>
</comment>
<keyword evidence="8" id="KW-1185">Reference proteome</keyword>
<feature type="transmembrane region" description="Helical" evidence="6">
    <location>
        <begin position="324"/>
        <end position="346"/>
    </location>
</feature>
<dbReference type="HAMAP" id="MF_01844">
    <property type="entry name" value="NhaA"/>
    <property type="match status" value="1"/>
</dbReference>
<comment type="function">
    <text evidence="6">Na(+)/H(+) antiporter that extrudes sodium in exchange for external protons.</text>
</comment>
<evidence type="ECO:0000256" key="2">
    <source>
        <dbReference type="ARBA" id="ARBA00022475"/>
    </source>
</evidence>
<dbReference type="GO" id="GO:0006885">
    <property type="term" value="P:regulation of pH"/>
    <property type="evidence" value="ECO:0007669"/>
    <property type="project" value="UniProtKB-UniRule"/>
</dbReference>
<dbReference type="AlphaFoldDB" id="A0A6G7YPB0"/>
<feature type="transmembrane region" description="Helical" evidence="6">
    <location>
        <begin position="358"/>
        <end position="378"/>
    </location>
</feature>
<accession>A0A6G7YPB0</accession>
<feature type="transmembrane region" description="Helical" evidence="6">
    <location>
        <begin position="152"/>
        <end position="173"/>
    </location>
</feature>
<feature type="transmembrane region" description="Helical" evidence="6">
    <location>
        <begin position="57"/>
        <end position="75"/>
    </location>
</feature>
<organism evidence="7 8">
    <name type="scientific">Sphingomonas piscis</name>
    <dbReference type="NCBI Taxonomy" id="2714943"/>
    <lineage>
        <taxon>Bacteria</taxon>
        <taxon>Pseudomonadati</taxon>
        <taxon>Pseudomonadota</taxon>
        <taxon>Alphaproteobacteria</taxon>
        <taxon>Sphingomonadales</taxon>
        <taxon>Sphingomonadaceae</taxon>
        <taxon>Sphingomonas</taxon>
    </lineage>
</organism>
<evidence type="ECO:0000313" key="7">
    <source>
        <dbReference type="EMBL" id="QIK78567.1"/>
    </source>
</evidence>
<evidence type="ECO:0000256" key="1">
    <source>
        <dbReference type="ARBA" id="ARBA00004429"/>
    </source>
</evidence>
<keyword evidence="6" id="KW-0406">Ion transport</keyword>
<dbReference type="GO" id="GO:0015385">
    <property type="term" value="F:sodium:proton antiporter activity"/>
    <property type="evidence" value="ECO:0007669"/>
    <property type="project" value="UniProtKB-UniRule"/>
</dbReference>
<proteinExistence type="inferred from homology"/>
<dbReference type="EMBL" id="CP049869">
    <property type="protein sequence ID" value="QIK78567.1"/>
    <property type="molecule type" value="Genomic_DNA"/>
</dbReference>
<keyword evidence="6" id="KW-0915">Sodium</keyword>
<feature type="transmembrane region" description="Helical" evidence="6">
    <location>
        <begin position="96"/>
        <end position="113"/>
    </location>
</feature>
<reference evidence="7 8" key="1">
    <citation type="submission" date="2020-03" db="EMBL/GenBank/DDBJ databases">
        <title>Sphingomonas sp. nov., isolated from fish.</title>
        <authorList>
            <person name="Hyun D.-W."/>
            <person name="Bae J.-W."/>
        </authorList>
    </citation>
    <scope>NUCLEOTIDE SEQUENCE [LARGE SCALE GENOMIC DNA]</scope>
    <source>
        <strain evidence="7 8">HDW15B</strain>
    </source>
</reference>
<protein>
    <recommendedName>
        <fullName evidence="6">Na(+)/H(+) antiporter NhaA</fullName>
    </recommendedName>
    <alternativeName>
        <fullName evidence="6">Sodium/proton antiporter NhaA</fullName>
    </alternativeName>
</protein>
<dbReference type="InterPro" id="IPR023171">
    <property type="entry name" value="Na/H_antiporter_dom_sf"/>
</dbReference>
<comment type="similarity">
    <text evidence="6">Belongs to the NhaA Na(+)/H(+) (TC 2.A.33) antiporter family.</text>
</comment>
<dbReference type="KEGG" id="spii:G7077_06325"/>
<dbReference type="GO" id="GO:0005886">
    <property type="term" value="C:plasma membrane"/>
    <property type="evidence" value="ECO:0007669"/>
    <property type="project" value="UniProtKB-SubCell"/>
</dbReference>
<feature type="transmembrane region" description="Helical" evidence="6">
    <location>
        <begin position="119"/>
        <end position="140"/>
    </location>
</feature>
<dbReference type="InterPro" id="IPR004670">
    <property type="entry name" value="NhaA"/>
</dbReference>
<dbReference type="NCBIfam" id="NF007111">
    <property type="entry name" value="PRK09560.1"/>
    <property type="match status" value="1"/>
</dbReference>
<evidence type="ECO:0000256" key="4">
    <source>
        <dbReference type="ARBA" id="ARBA00022989"/>
    </source>
</evidence>
<sequence length="403" mass="41545">MADAGDIQRSEKRAGLLLMAAAAAALLLANGPAAGGYDRILHLHLGPSLPRLGVPTVHEWVADGLMAIFFLLVGLEVKREWFEGRLSTPAERRLPIVAAAAGMAVPALIYLAVTGFDPALAPGWAIPSATDIAFAVGVLALLGDRASPSLKLLLVAIAIVDDIGAVIIIAVAYTADLDATAIGIALAITGAMALMSLFGVRRLWPFLVGFALLWLAMLASGIHATIAGVVAALTIPLGRGEPQSPLRHLEHAIHPWVMFGIMPLFGLASAGVHFGGAAALSGALPLGIALGLFVGKQLGVFAAVWLTVKLTGSVQPPGTRWTQIYGASLLCGVGFTMSLFIGALAFPGEPDKVEAAKIGTLAGSLLSAVAGFAVLRFVKTVPALAGDDAEAREIFGEDVEERS</sequence>
<evidence type="ECO:0000256" key="6">
    <source>
        <dbReference type="HAMAP-Rule" id="MF_01844"/>
    </source>
</evidence>
<keyword evidence="2 6" id="KW-1003">Cell membrane</keyword>
<feature type="transmembrane region" description="Helical" evidence="6">
    <location>
        <begin position="253"/>
        <end position="272"/>
    </location>
</feature>
<keyword evidence="3 6" id="KW-0812">Transmembrane</keyword>
<dbReference type="Pfam" id="PF06965">
    <property type="entry name" value="Na_H_antiport_1"/>
    <property type="match status" value="1"/>
</dbReference>
<keyword evidence="6" id="KW-0739">Sodium transport</keyword>
<keyword evidence="6" id="KW-0813">Transport</keyword>
<dbReference type="RefSeq" id="WP_166410960.1">
    <property type="nucleotide sequence ID" value="NZ_CP049869.1"/>
</dbReference>
<feature type="transmembrane region" description="Helical" evidence="6">
    <location>
        <begin position="207"/>
        <end position="233"/>
    </location>
</feature>
<keyword evidence="6" id="KW-0050">Antiport</keyword>
<keyword evidence="5 6" id="KW-0472">Membrane</keyword>
<dbReference type="PANTHER" id="PTHR30341:SF0">
    <property type="entry name" value="NA(+)_H(+) ANTIPORTER NHAA"/>
    <property type="match status" value="1"/>
</dbReference>
<dbReference type="Proteomes" id="UP000503222">
    <property type="component" value="Chromosome"/>
</dbReference>
<dbReference type="Gene3D" id="1.20.1530.10">
    <property type="entry name" value="Na+/H+ antiporter like domain"/>
    <property type="match status" value="1"/>
</dbReference>
<gene>
    <name evidence="6 7" type="primary">nhaA</name>
    <name evidence="7" type="ORF">G7077_06325</name>
</gene>
<dbReference type="PANTHER" id="PTHR30341">
    <property type="entry name" value="SODIUM ION/PROTON ANTIPORTER NHAA-RELATED"/>
    <property type="match status" value="1"/>
</dbReference>
<feature type="transmembrane region" description="Helical" evidence="6">
    <location>
        <begin position="179"/>
        <end position="200"/>
    </location>
</feature>
<comment type="subcellular location">
    <subcellularLocation>
        <location evidence="1">Cell inner membrane</location>
        <topology evidence="1">Multi-pass membrane protein</topology>
    </subcellularLocation>
    <subcellularLocation>
        <location evidence="6">Cell membrane</location>
        <topology evidence="6">Multi-pass membrane protein</topology>
    </subcellularLocation>
</comment>
<dbReference type="NCBIfam" id="TIGR00773">
    <property type="entry name" value="NhaA"/>
    <property type="match status" value="1"/>
</dbReference>
<name>A0A6G7YPB0_9SPHN</name>
<keyword evidence="4 6" id="KW-1133">Transmembrane helix</keyword>
<evidence type="ECO:0000256" key="5">
    <source>
        <dbReference type="ARBA" id="ARBA00023136"/>
    </source>
</evidence>
<feature type="transmembrane region" description="Helical" evidence="6">
    <location>
        <begin position="284"/>
        <end position="304"/>
    </location>
</feature>
<evidence type="ECO:0000256" key="3">
    <source>
        <dbReference type="ARBA" id="ARBA00022692"/>
    </source>
</evidence>
<evidence type="ECO:0000313" key="8">
    <source>
        <dbReference type="Proteomes" id="UP000503222"/>
    </source>
</evidence>